<feature type="transmembrane region" description="Helical" evidence="1">
    <location>
        <begin position="30"/>
        <end position="59"/>
    </location>
</feature>
<comment type="caution">
    <text evidence="2">The sequence shown here is derived from an EMBL/GenBank/DDBJ whole genome shotgun (WGS) entry which is preliminary data.</text>
</comment>
<evidence type="ECO:0008006" key="4">
    <source>
        <dbReference type="Google" id="ProtNLM"/>
    </source>
</evidence>
<sequence>MLYFISLFCSPLGLLLAGRPFQAVLNGLVWFASLVGLFFMVVPGVLLWAIGVAHAFAVINARAADRRADQLARTLRQR</sequence>
<dbReference type="AlphaFoldDB" id="A0A7W4P600"/>
<dbReference type="EMBL" id="JABEQH010000016">
    <property type="protein sequence ID" value="MBB2176713.1"/>
    <property type="molecule type" value="Genomic_DNA"/>
</dbReference>
<dbReference type="Proteomes" id="UP000561066">
    <property type="component" value="Unassembled WGS sequence"/>
</dbReference>
<gene>
    <name evidence="2" type="ORF">HLH21_12385</name>
</gene>
<dbReference type="RefSeq" id="WP_182944055.1">
    <property type="nucleotide sequence ID" value="NZ_JABEQH010000016.1"/>
</dbReference>
<keyword evidence="1" id="KW-0812">Transmembrane</keyword>
<keyword evidence="1" id="KW-1133">Transmembrane helix</keyword>
<accession>A0A7W4P600</accession>
<keyword evidence="3" id="KW-1185">Reference proteome</keyword>
<evidence type="ECO:0000313" key="3">
    <source>
        <dbReference type="Proteomes" id="UP000561066"/>
    </source>
</evidence>
<name>A0A7W4P600_9PROT</name>
<keyword evidence="1" id="KW-0472">Membrane</keyword>
<proteinExistence type="predicted"/>
<protein>
    <recommendedName>
        <fullName evidence="4">YqaE/Pmp3 family membrane protein</fullName>
    </recommendedName>
</protein>
<organism evidence="2 3">
    <name type="scientific">Gluconacetobacter johannae</name>
    <dbReference type="NCBI Taxonomy" id="112140"/>
    <lineage>
        <taxon>Bacteria</taxon>
        <taxon>Pseudomonadati</taxon>
        <taxon>Pseudomonadota</taxon>
        <taxon>Alphaproteobacteria</taxon>
        <taxon>Acetobacterales</taxon>
        <taxon>Acetobacteraceae</taxon>
        <taxon>Gluconacetobacter</taxon>
    </lineage>
</organism>
<evidence type="ECO:0000313" key="2">
    <source>
        <dbReference type="EMBL" id="MBB2176713.1"/>
    </source>
</evidence>
<evidence type="ECO:0000256" key="1">
    <source>
        <dbReference type="SAM" id="Phobius"/>
    </source>
</evidence>
<reference evidence="2 3" key="1">
    <citation type="submission" date="2020-04" db="EMBL/GenBank/DDBJ databases">
        <title>Description of novel Gluconacetobacter.</title>
        <authorList>
            <person name="Sombolestani A."/>
        </authorList>
    </citation>
    <scope>NUCLEOTIDE SEQUENCE [LARGE SCALE GENOMIC DNA]</scope>
    <source>
        <strain evidence="2 3">LMG 21312</strain>
    </source>
</reference>